<feature type="transmembrane region" description="Helical" evidence="5">
    <location>
        <begin position="6"/>
        <end position="26"/>
    </location>
</feature>
<dbReference type="GO" id="GO:0004888">
    <property type="term" value="F:transmembrane signaling receptor activity"/>
    <property type="evidence" value="ECO:0007669"/>
    <property type="project" value="InterPro"/>
</dbReference>
<dbReference type="Pfam" id="PF00015">
    <property type="entry name" value="MCPsignal"/>
    <property type="match status" value="1"/>
</dbReference>
<evidence type="ECO:0000256" key="3">
    <source>
        <dbReference type="PROSITE-ProRule" id="PRU00284"/>
    </source>
</evidence>
<feature type="domain" description="Methyl-accepting transducer" evidence="6">
    <location>
        <begin position="240"/>
        <end position="490"/>
    </location>
</feature>
<dbReference type="PRINTS" id="PR00260">
    <property type="entry name" value="CHEMTRNSDUCR"/>
</dbReference>
<dbReference type="PANTHER" id="PTHR32089:SF112">
    <property type="entry name" value="LYSOZYME-LIKE PROTEIN-RELATED"/>
    <property type="match status" value="1"/>
</dbReference>
<name>A0A4S1WMH6_9SPHN</name>
<dbReference type="OrthoDB" id="354287at2"/>
<dbReference type="AlphaFoldDB" id="A0A4S1WMH6"/>
<dbReference type="EMBL" id="SRXU01000003">
    <property type="protein sequence ID" value="TGX43157.1"/>
    <property type="molecule type" value="Genomic_DNA"/>
</dbReference>
<gene>
    <name evidence="7" type="ORF">E5A74_08220</name>
</gene>
<accession>A0A4S1WMH6</accession>
<keyword evidence="5" id="KW-0812">Transmembrane</keyword>
<feature type="coiled-coil region" evidence="4">
    <location>
        <begin position="176"/>
        <end position="210"/>
    </location>
</feature>
<dbReference type="GO" id="GO:0016020">
    <property type="term" value="C:membrane"/>
    <property type="evidence" value="ECO:0007669"/>
    <property type="project" value="InterPro"/>
</dbReference>
<feature type="transmembrane region" description="Helical" evidence="5">
    <location>
        <begin position="33"/>
        <end position="54"/>
    </location>
</feature>
<dbReference type="GO" id="GO:0007165">
    <property type="term" value="P:signal transduction"/>
    <property type="evidence" value="ECO:0007669"/>
    <property type="project" value="UniProtKB-KW"/>
</dbReference>
<dbReference type="SUPFAM" id="SSF58104">
    <property type="entry name" value="Methyl-accepting chemotaxis protein (MCP) signaling domain"/>
    <property type="match status" value="1"/>
</dbReference>
<protein>
    <recommendedName>
        <fullName evidence="6">Methyl-accepting transducer domain-containing protein</fullName>
    </recommendedName>
</protein>
<evidence type="ECO:0000313" key="8">
    <source>
        <dbReference type="Proteomes" id="UP000309848"/>
    </source>
</evidence>
<evidence type="ECO:0000256" key="4">
    <source>
        <dbReference type="SAM" id="Coils"/>
    </source>
</evidence>
<keyword evidence="5" id="KW-1133">Transmembrane helix</keyword>
<evidence type="ECO:0000256" key="2">
    <source>
        <dbReference type="ARBA" id="ARBA00029447"/>
    </source>
</evidence>
<evidence type="ECO:0000313" key="7">
    <source>
        <dbReference type="EMBL" id="TGX43157.1"/>
    </source>
</evidence>
<dbReference type="SMART" id="SM00283">
    <property type="entry name" value="MA"/>
    <property type="match status" value="1"/>
</dbReference>
<organism evidence="7 8">
    <name type="scientific">Sphingomonas naasensis</name>
    <dbReference type="NCBI Taxonomy" id="1344951"/>
    <lineage>
        <taxon>Bacteria</taxon>
        <taxon>Pseudomonadati</taxon>
        <taxon>Pseudomonadota</taxon>
        <taxon>Alphaproteobacteria</taxon>
        <taxon>Sphingomonadales</taxon>
        <taxon>Sphingomonadaceae</taxon>
        <taxon>Sphingomonas</taxon>
    </lineage>
</organism>
<sequence length="510" mass="53995">MNHDAIFAPFRTGGARVLLALLWLNWLMLPPAALAFGSANLVTAMIAGLAVLVVPSFNLYRGRHDAAARCALGVAASIFPALFVALAAGRPWQMDLHMYFFVSMSMLLLLCDWRPIIVFTALTATHHLLFSFGLPEWVFPGSGSLGRVLLHGGLVAGEAGILIFTTERIRHLVLRSHKVRETADAARREAEAARQEAQTALLDLRAAQALSEQRLHERQAAERALSESLSGRRAAISADIEQRVGTLTSELRAAATTLSGQESALDGIARRLSSEYGNLRAASDKSLGNAALVSAAAAQLGHAAHAAGDNAERANTLVNETSETVQALEPRMLELTRQIDGARSILDLVSEIAAQSNLLALNATIEAARSGESGLGFGVVAHEMKQMAARTASATGQIAEKLDLIAAAARTFGEIVSGTTSSMGAASGSAQAVSAAVDEQRLAIESIARAIDAVMADVRDTDARSRIIGDAVDQNRDLAAHASELARLLDDRARALGENMERLLGDLRAA</sequence>
<dbReference type="GO" id="GO:0006935">
    <property type="term" value="P:chemotaxis"/>
    <property type="evidence" value="ECO:0007669"/>
    <property type="project" value="InterPro"/>
</dbReference>
<keyword evidence="8" id="KW-1185">Reference proteome</keyword>
<dbReference type="Proteomes" id="UP000309848">
    <property type="component" value="Unassembled WGS sequence"/>
</dbReference>
<evidence type="ECO:0000256" key="5">
    <source>
        <dbReference type="SAM" id="Phobius"/>
    </source>
</evidence>
<dbReference type="Gene3D" id="1.10.287.950">
    <property type="entry name" value="Methyl-accepting chemotaxis protein"/>
    <property type="match status" value="1"/>
</dbReference>
<proteinExistence type="inferred from homology"/>
<dbReference type="PROSITE" id="PS50111">
    <property type="entry name" value="CHEMOTAXIS_TRANSDUC_2"/>
    <property type="match status" value="1"/>
</dbReference>
<dbReference type="InterPro" id="IPR004090">
    <property type="entry name" value="Chemotax_Me-accpt_rcpt"/>
</dbReference>
<dbReference type="RefSeq" id="WP_135983810.1">
    <property type="nucleotide sequence ID" value="NZ_JAASQM010000002.1"/>
</dbReference>
<dbReference type="InterPro" id="IPR004089">
    <property type="entry name" value="MCPsignal_dom"/>
</dbReference>
<keyword evidence="5" id="KW-0472">Membrane</keyword>
<feature type="transmembrane region" description="Helical" evidence="5">
    <location>
        <begin position="66"/>
        <end position="87"/>
    </location>
</feature>
<evidence type="ECO:0000256" key="1">
    <source>
        <dbReference type="ARBA" id="ARBA00023224"/>
    </source>
</evidence>
<dbReference type="PANTHER" id="PTHR32089">
    <property type="entry name" value="METHYL-ACCEPTING CHEMOTAXIS PROTEIN MCPB"/>
    <property type="match status" value="1"/>
</dbReference>
<reference evidence="7 8" key="1">
    <citation type="submission" date="2019-04" db="EMBL/GenBank/DDBJ databases">
        <title>Sphingomonas psychrotolerans sp. nov., isolated from soil in the Tianshan Mountains, Xinjiang, China.</title>
        <authorList>
            <person name="Luo Y."/>
            <person name="Sheng H."/>
        </authorList>
    </citation>
    <scope>NUCLEOTIDE SEQUENCE [LARGE SCALE GENOMIC DNA]</scope>
    <source>
        <strain evidence="7 8">KIS18-15</strain>
    </source>
</reference>
<keyword evidence="1 3" id="KW-0807">Transducer</keyword>
<keyword evidence="4" id="KW-0175">Coiled coil</keyword>
<evidence type="ECO:0000259" key="6">
    <source>
        <dbReference type="PROSITE" id="PS50111"/>
    </source>
</evidence>
<comment type="similarity">
    <text evidence="2">Belongs to the methyl-accepting chemotaxis (MCP) protein family.</text>
</comment>
<comment type="caution">
    <text evidence="7">The sequence shown here is derived from an EMBL/GenBank/DDBJ whole genome shotgun (WGS) entry which is preliminary data.</text>
</comment>